<dbReference type="RefSeq" id="XP_025526327.1">
    <property type="nucleotide sequence ID" value="XM_025670727.1"/>
</dbReference>
<proteinExistence type="predicted"/>
<evidence type="ECO:0000256" key="1">
    <source>
        <dbReference type="SAM" id="MobiDB-lite"/>
    </source>
</evidence>
<dbReference type="GeneID" id="37174419"/>
<dbReference type="EMBL" id="KZ824804">
    <property type="protein sequence ID" value="RAH80433.1"/>
    <property type="molecule type" value="Genomic_DNA"/>
</dbReference>
<feature type="region of interest" description="Disordered" evidence="1">
    <location>
        <begin position="886"/>
        <end position="912"/>
    </location>
</feature>
<gene>
    <name evidence="2" type="ORF">BO86DRAFT_380558</name>
</gene>
<dbReference type="OrthoDB" id="3945550at2759"/>
<dbReference type="Proteomes" id="UP000249497">
    <property type="component" value="Unassembled WGS sequence"/>
</dbReference>
<evidence type="ECO:0000313" key="3">
    <source>
        <dbReference type="Proteomes" id="UP000249497"/>
    </source>
</evidence>
<sequence>MLGSVTEGSIQGWVQHNLEQSIMITGHERNNHLKWQAVEHLFPVEVQSHDFLTYGLLTAGAEAADCERALRALAQVNRQWNRVAGSHIYRHLTIHLESSILEPLQRVLQLLDLSHILPHIQRLTLVCQESHRSIYCHPQQDDREYFPEMDQSDSYQVPLKRDSPAELGRYLDQTPAEDIIPPRNLGGYKGDWTPVVRLVEQLHGLQQLDLLMFRHYPLKLLDTLAVTHPHCRLSIVAQNRRDAGGILATRWIHSPVLHTIQIVHPEDHCVPFVEHPDRALRDILRQVPYIKRLSLQLRPGRGSASRTYHDYHRWLRSQPAESGMHPASRACLEVLALPLSTTMTREGLEAWSGVVNWQSLTAWAPGTIEDSTVLSTIAIQQPFQALQRLTLFLRPPEGVDYWANWTHAAQRMFDALPPLVYLCLLGPYEQTLLLTVLDRHGPTLTELQLDRDQPQYQSGLTFSRLARNGPIAPIFTAEVIAGAATRCPVLRTLRICVQRHRGHPLEVAAYDALGQFSALQTLDLILICLPAVVMADRPASALTPFPPRALTALEQELLDGHCPKWIVRDQAINAAIDELLATAIFKRIQGGQATAGRGRLKLLRLHPRVGRLAHYHDDRSVGGLRPLVLGRSHDLYKEMAGAWQVQCNNSSGVGMVRAENQYRPTPCPRTMRSAELEIFESIWPSNDGQTNRIWPLAWQSWPLHSPSQATPHIIDAPGRPLKLARGALFSRRSIMHFHLLALLGATNPLIALADTTHLATSVLRTVTTTEVVTGIEIVVGATKTVPGETISTPSLESATSTVNPMNLTGRLSVLETAVPTSWWERMRTDPAFFSSEIIAERSGVMPAWYSNLPTAARAILSSEEARYASLLSSESAMATGWFPNSRADSSSASSATSAVSPTRLKASSSTGGAATATGMWAMGVAGVWGPLGLGLAL</sequence>
<organism evidence="2 3">
    <name type="scientific">Aspergillus japonicus CBS 114.51</name>
    <dbReference type="NCBI Taxonomy" id="1448312"/>
    <lineage>
        <taxon>Eukaryota</taxon>
        <taxon>Fungi</taxon>
        <taxon>Dikarya</taxon>
        <taxon>Ascomycota</taxon>
        <taxon>Pezizomycotina</taxon>
        <taxon>Eurotiomycetes</taxon>
        <taxon>Eurotiomycetidae</taxon>
        <taxon>Eurotiales</taxon>
        <taxon>Aspergillaceae</taxon>
        <taxon>Aspergillus</taxon>
        <taxon>Aspergillus subgen. Circumdati</taxon>
    </lineage>
</organism>
<keyword evidence="3" id="KW-1185">Reference proteome</keyword>
<protein>
    <submittedName>
        <fullName evidence="2">Uncharacterized protein</fullName>
    </submittedName>
</protein>
<name>A0A8T8WX81_ASPJA</name>
<accession>A0A8T8WX81</accession>
<reference evidence="2 3" key="1">
    <citation type="submission" date="2018-02" db="EMBL/GenBank/DDBJ databases">
        <title>The genomes of Aspergillus section Nigri reveals drivers in fungal speciation.</title>
        <authorList>
            <consortium name="DOE Joint Genome Institute"/>
            <person name="Vesth T.C."/>
            <person name="Nybo J."/>
            <person name="Theobald S."/>
            <person name="Brandl J."/>
            <person name="Frisvad J.C."/>
            <person name="Nielsen K.F."/>
            <person name="Lyhne E.K."/>
            <person name="Kogle M.E."/>
            <person name="Kuo A."/>
            <person name="Riley R."/>
            <person name="Clum A."/>
            <person name="Nolan M."/>
            <person name="Lipzen A."/>
            <person name="Salamov A."/>
            <person name="Henrissat B."/>
            <person name="Wiebenga A."/>
            <person name="De vries R.P."/>
            <person name="Grigoriev I.V."/>
            <person name="Mortensen U.H."/>
            <person name="Andersen M.R."/>
            <person name="Baker S.E."/>
        </authorList>
    </citation>
    <scope>NUCLEOTIDE SEQUENCE [LARGE SCALE GENOMIC DNA]</scope>
    <source>
        <strain evidence="2 3">CBS 114.51</strain>
    </source>
</reference>
<dbReference type="AlphaFoldDB" id="A0A8T8WX81"/>
<evidence type="ECO:0000313" key="2">
    <source>
        <dbReference type="EMBL" id="RAH80433.1"/>
    </source>
</evidence>